<dbReference type="SUPFAM" id="SSF50249">
    <property type="entry name" value="Nucleic acid-binding proteins"/>
    <property type="match status" value="1"/>
</dbReference>
<dbReference type="AlphaFoldDB" id="A0A5C8ZFI3"/>
<dbReference type="GO" id="GO:0003678">
    <property type="term" value="F:DNA helicase activity"/>
    <property type="evidence" value="ECO:0007669"/>
    <property type="project" value="TreeGrafter"/>
</dbReference>
<dbReference type="SMART" id="SM00487">
    <property type="entry name" value="DEXDc"/>
    <property type="match status" value="1"/>
</dbReference>
<comment type="caution">
    <text evidence="11">The sequence shown here is derived from an EMBL/GenBank/DDBJ whole genome shotgun (WGS) entry which is preliminary data.</text>
</comment>
<keyword evidence="5" id="KW-0067">ATP-binding</keyword>
<dbReference type="Pfam" id="PF00270">
    <property type="entry name" value="DEAD"/>
    <property type="match status" value="1"/>
</dbReference>
<evidence type="ECO:0000256" key="8">
    <source>
        <dbReference type="SAM" id="MobiDB-lite"/>
    </source>
</evidence>
<dbReference type="GO" id="GO:0006281">
    <property type="term" value="P:DNA repair"/>
    <property type="evidence" value="ECO:0007669"/>
    <property type="project" value="UniProtKB-KW"/>
</dbReference>
<feature type="region of interest" description="Disordered" evidence="8">
    <location>
        <begin position="515"/>
        <end position="563"/>
    </location>
</feature>
<dbReference type="SUPFAM" id="SSF52540">
    <property type="entry name" value="P-loop containing nucleoside triphosphate hydrolases"/>
    <property type="match status" value="2"/>
</dbReference>
<keyword evidence="1" id="KW-0547">Nucleotide-binding</keyword>
<reference evidence="11 12" key="1">
    <citation type="submission" date="2019-07" db="EMBL/GenBank/DDBJ databases">
        <title>Quadrisphaera sp. strain DD2A genome sequencing and assembly.</title>
        <authorList>
            <person name="Kim I."/>
        </authorList>
    </citation>
    <scope>NUCLEOTIDE SEQUENCE [LARGE SCALE GENOMIC DNA]</scope>
    <source>
        <strain evidence="11 12">DD2A</strain>
    </source>
</reference>
<organism evidence="11 12">
    <name type="scientific">Quadrisphaera setariae</name>
    <dbReference type="NCBI Taxonomy" id="2593304"/>
    <lineage>
        <taxon>Bacteria</taxon>
        <taxon>Bacillati</taxon>
        <taxon>Actinomycetota</taxon>
        <taxon>Actinomycetes</taxon>
        <taxon>Kineosporiales</taxon>
        <taxon>Kineosporiaceae</taxon>
        <taxon>Quadrisphaera</taxon>
    </lineage>
</organism>
<dbReference type="InterPro" id="IPR033454">
    <property type="entry name" value="RecG_wedge"/>
</dbReference>
<dbReference type="GO" id="GO:0016787">
    <property type="term" value="F:hydrolase activity"/>
    <property type="evidence" value="ECO:0007669"/>
    <property type="project" value="UniProtKB-KW"/>
</dbReference>
<keyword evidence="7" id="KW-0234">DNA repair</keyword>
<keyword evidence="6" id="KW-0238">DNA-binding</keyword>
<dbReference type="OrthoDB" id="9804325at2"/>
<keyword evidence="4 11" id="KW-0347">Helicase</keyword>
<evidence type="ECO:0000259" key="10">
    <source>
        <dbReference type="PROSITE" id="PS51194"/>
    </source>
</evidence>
<dbReference type="EMBL" id="VKAC01000007">
    <property type="protein sequence ID" value="TXR55928.1"/>
    <property type="molecule type" value="Genomic_DNA"/>
</dbReference>
<accession>A0A5C8ZFI3</accession>
<evidence type="ECO:0000256" key="7">
    <source>
        <dbReference type="ARBA" id="ARBA00023204"/>
    </source>
</evidence>
<dbReference type="SMART" id="SM00490">
    <property type="entry name" value="HELICc"/>
    <property type="match status" value="1"/>
</dbReference>
<dbReference type="Proteomes" id="UP000321234">
    <property type="component" value="Unassembled WGS sequence"/>
</dbReference>
<dbReference type="InterPro" id="IPR011545">
    <property type="entry name" value="DEAD/DEAH_box_helicase_dom"/>
</dbReference>
<evidence type="ECO:0000256" key="6">
    <source>
        <dbReference type="ARBA" id="ARBA00023125"/>
    </source>
</evidence>
<evidence type="ECO:0000256" key="1">
    <source>
        <dbReference type="ARBA" id="ARBA00022741"/>
    </source>
</evidence>
<dbReference type="Gene3D" id="2.40.50.140">
    <property type="entry name" value="Nucleic acid-binding proteins"/>
    <property type="match status" value="1"/>
</dbReference>
<dbReference type="InterPro" id="IPR027417">
    <property type="entry name" value="P-loop_NTPase"/>
</dbReference>
<gene>
    <name evidence="11" type="ORF">FMM08_13830</name>
</gene>
<evidence type="ECO:0000259" key="9">
    <source>
        <dbReference type="PROSITE" id="PS51192"/>
    </source>
</evidence>
<dbReference type="Pfam" id="PF17191">
    <property type="entry name" value="RecG_wedge"/>
    <property type="match status" value="1"/>
</dbReference>
<feature type="domain" description="Helicase ATP-binding" evidence="9">
    <location>
        <begin position="291"/>
        <end position="467"/>
    </location>
</feature>
<name>A0A5C8ZFI3_9ACTN</name>
<evidence type="ECO:0000313" key="11">
    <source>
        <dbReference type="EMBL" id="TXR55928.1"/>
    </source>
</evidence>
<dbReference type="CDD" id="cd04488">
    <property type="entry name" value="RecG_wedge_OBF"/>
    <property type="match status" value="1"/>
</dbReference>
<feature type="domain" description="Helicase C-terminal" evidence="10">
    <location>
        <begin position="531"/>
        <end position="698"/>
    </location>
</feature>
<dbReference type="InterPro" id="IPR001650">
    <property type="entry name" value="Helicase_C-like"/>
</dbReference>
<dbReference type="GO" id="GO:0005524">
    <property type="term" value="F:ATP binding"/>
    <property type="evidence" value="ECO:0007669"/>
    <property type="project" value="UniProtKB-KW"/>
</dbReference>
<dbReference type="InterPro" id="IPR047112">
    <property type="entry name" value="RecG/Mfd"/>
</dbReference>
<dbReference type="GO" id="GO:0003677">
    <property type="term" value="F:DNA binding"/>
    <property type="evidence" value="ECO:0007669"/>
    <property type="project" value="UniProtKB-KW"/>
</dbReference>
<dbReference type="PANTHER" id="PTHR47964:SF1">
    <property type="entry name" value="ATP-DEPENDENT DNA HELICASE HOMOLOG RECG, CHLOROPLASTIC"/>
    <property type="match status" value="1"/>
</dbReference>
<evidence type="ECO:0000256" key="4">
    <source>
        <dbReference type="ARBA" id="ARBA00022806"/>
    </source>
</evidence>
<evidence type="ECO:0000256" key="2">
    <source>
        <dbReference type="ARBA" id="ARBA00022763"/>
    </source>
</evidence>
<evidence type="ECO:0000256" key="3">
    <source>
        <dbReference type="ARBA" id="ARBA00022801"/>
    </source>
</evidence>
<dbReference type="CDD" id="cd17992">
    <property type="entry name" value="DEXHc_RecG"/>
    <property type="match status" value="1"/>
</dbReference>
<dbReference type="PANTHER" id="PTHR47964">
    <property type="entry name" value="ATP-DEPENDENT DNA HELICASE HOMOLOG RECG, CHLOROPLASTIC"/>
    <property type="match status" value="1"/>
</dbReference>
<dbReference type="PROSITE" id="PS51194">
    <property type="entry name" value="HELICASE_CTER"/>
    <property type="match status" value="1"/>
</dbReference>
<keyword evidence="12" id="KW-1185">Reference proteome</keyword>
<keyword evidence="3" id="KW-0378">Hydrolase</keyword>
<keyword evidence="2" id="KW-0227">DNA damage</keyword>
<dbReference type="PROSITE" id="PS51192">
    <property type="entry name" value="HELICASE_ATP_BIND_1"/>
    <property type="match status" value="1"/>
</dbReference>
<dbReference type="Gene3D" id="3.40.50.300">
    <property type="entry name" value="P-loop containing nucleotide triphosphate hydrolases"/>
    <property type="match status" value="2"/>
</dbReference>
<proteinExistence type="predicted"/>
<evidence type="ECO:0000256" key="5">
    <source>
        <dbReference type="ARBA" id="ARBA00022840"/>
    </source>
</evidence>
<evidence type="ECO:0000313" key="12">
    <source>
        <dbReference type="Proteomes" id="UP000321234"/>
    </source>
</evidence>
<protein>
    <submittedName>
        <fullName evidence="11">ATP-dependent DNA helicase RecG</fullName>
    </submittedName>
</protein>
<dbReference type="InterPro" id="IPR014001">
    <property type="entry name" value="Helicase_ATP-bd"/>
</dbReference>
<sequence>MSRLSSPLKKDLGDRTAQAIEKAHGLTTAGELVMLLPRRYYRRGELTSLAQLVEGEDATVVAEVVRTSTRPLRQRGGMMVEVVVTDGRDELSLAFFGRTNQVAYHQGRLRWGKAAMFSGRVNSYRGRLQLVHPEYELLPGDLDTVMATDADALRARADEVIPVYPASKNLPSWKVARAVATVLDTLTAEDVPDVLPSGVRDLEQVPSKLDALLYLHRPTDLEQPPRGRRHFELEEAYVTQVALAKRRAALAVLPATPYPSREGGLLAAFDASLPFELTAGQQEVGGALTADLSRTSPMNRLLQGEVGSGKTVVALRAMLQVVDAGAQCALLAPTEVLAQQHVRSLTRMLGPLAAHGLLGGPESDGPTVQVRLLTGSQSTADRRAALLDVASGDAGIVIGTHALLQDAVDFYDLGLVVVDEQHRFGVEQRDALRAKSGVPPHVLVMTATPIPRTVAMTVFGDLEVSTLTELPAGRQGITTAVVPDWLEKYVDRCWQRVREAADAGHQVYVVCPRIGEEGEDDDGEGVLSAPDPGERLERVQPGGEEGQLFGSPPDEEDGEGRRPPRGLYEVLAELRGRPELAGLRLGTLHGRMRPDDKDAAMRSFSAGELDVLVATTVVEVGVDVPGATVMVIVDAERFGLSQLHQLRGRVGRGDQPGLCLLMTGAQEDEAGLGRLKSFAETTDGFAVADLDLASRREGDVLGAAQSGRNNSSLKHLKVLGNEDLITRARRYASDLVAFDPELTDAPRVREALERLEEREAFVERG</sequence>
<dbReference type="Pfam" id="PF00271">
    <property type="entry name" value="Helicase_C"/>
    <property type="match status" value="1"/>
</dbReference>
<dbReference type="InterPro" id="IPR012340">
    <property type="entry name" value="NA-bd_OB-fold"/>
</dbReference>